<dbReference type="Proteomes" id="UP001155604">
    <property type="component" value="Unassembled WGS sequence"/>
</dbReference>
<feature type="transmembrane region" description="Helical" evidence="2">
    <location>
        <begin position="385"/>
        <end position="405"/>
    </location>
</feature>
<gene>
    <name evidence="3" type="ORF">NE536_07465</name>
</gene>
<evidence type="ECO:0000256" key="2">
    <source>
        <dbReference type="SAM" id="Phobius"/>
    </source>
</evidence>
<feature type="transmembrane region" description="Helical" evidence="2">
    <location>
        <begin position="464"/>
        <end position="484"/>
    </location>
</feature>
<name>A0A9X2WTC2_9GAMM</name>
<feature type="transmembrane region" description="Helical" evidence="2">
    <location>
        <begin position="425"/>
        <end position="444"/>
    </location>
</feature>
<dbReference type="Pfam" id="PF03929">
    <property type="entry name" value="PepSY_TM"/>
    <property type="match status" value="1"/>
</dbReference>
<reference evidence="3" key="1">
    <citation type="journal article" date="2023" name="Int. J. Syst. Evol. Microbiol.">
        <title>&lt;i&gt;Shewanella septentrionalis&lt;/i&gt; sp. nov. and &lt;i&gt;Shewanella holmiensis&lt;/i&gt; sp. nov., isolated from Baltic Sea water and sediments.</title>
        <authorList>
            <person name="Martin-Rodriguez A.J."/>
            <person name="Thorell K."/>
            <person name="Joffre E."/>
            <person name="Jensie-Markopoulos S."/>
            <person name="Moore E.R.B."/>
            <person name="Sjoling A."/>
        </authorList>
    </citation>
    <scope>NUCLEOTIDE SEQUENCE</scope>
    <source>
        <strain evidence="3">SP1W3</strain>
    </source>
</reference>
<feature type="transmembrane region" description="Helical" evidence="2">
    <location>
        <begin position="528"/>
        <end position="550"/>
    </location>
</feature>
<evidence type="ECO:0000313" key="3">
    <source>
        <dbReference type="EMBL" id="MCT7945208.1"/>
    </source>
</evidence>
<feature type="transmembrane region" description="Helical" evidence="2">
    <location>
        <begin position="189"/>
        <end position="214"/>
    </location>
</feature>
<feature type="compositionally biased region" description="Basic and acidic residues" evidence="1">
    <location>
        <begin position="234"/>
        <end position="250"/>
    </location>
</feature>
<keyword evidence="2" id="KW-0472">Membrane</keyword>
<dbReference type="AlphaFoldDB" id="A0A9X2WTC2"/>
<feature type="transmembrane region" description="Helical" evidence="2">
    <location>
        <begin position="141"/>
        <end position="168"/>
    </location>
</feature>
<keyword evidence="4" id="KW-1185">Reference proteome</keyword>
<sequence length="559" mass="62047">MKDGFRTRMSLLHTWAGLILSGLLFAIFWTGTLSVFDKEIDRWMMPHTRIHMDTARPLSVDREIIPLLAERAEGAKAWTIVLPAERRPFLTLAYDSAKSHIAQRNSFHPITLEPLPAPNTRGASNFIYPFHHNLTLRQNNIGALMVGIASMGMLCLLISGIVIHRRIFADFFTLRLLRGFGRANLDIHNLTGVVLLPFTIVITLSGLMIAHLIYFPKAPDAVFAQLNPPSVTQERPKSKVREASRKREQDVSSENEDEITDAREGSRNSPARSRFIAESQGRVRPQAIGQPANVAAIAPMIAVTESELGQGAVYMIRVSNPGDAGGVVALRLNGDNSVSQNIDNRRFSTATGEELAHFNSSSTTNVFNFIAGMHYIKFKHWPLRWLYFIAGLGACALIATGLLHWTQARNQKQGSTGFNVSFMNAHNIAAITGIISATGAFLVVNRLLNNREQFAGISSRDLEVYAFFGVWLACLLHALIRVFLNKQHGYRKAWAEQCWAIALIAISAVGLNWITTGDHLLKTLFTHTYWPVATLDLVLVTSAVMAIYAARKLSVIRES</sequence>
<comment type="caution">
    <text evidence="3">The sequence shown here is derived from an EMBL/GenBank/DDBJ whole genome shotgun (WGS) entry which is preliminary data.</text>
</comment>
<protein>
    <submittedName>
        <fullName evidence="3">PepSY domain-containing protein</fullName>
    </submittedName>
</protein>
<dbReference type="PANTHER" id="PTHR34219">
    <property type="entry name" value="IRON-REGULATED INNER MEMBRANE PROTEIN-RELATED"/>
    <property type="match status" value="1"/>
</dbReference>
<evidence type="ECO:0000313" key="4">
    <source>
        <dbReference type="Proteomes" id="UP001155604"/>
    </source>
</evidence>
<feature type="transmembrane region" description="Helical" evidence="2">
    <location>
        <begin position="12"/>
        <end position="36"/>
    </location>
</feature>
<dbReference type="InterPro" id="IPR005625">
    <property type="entry name" value="PepSY-ass_TM"/>
</dbReference>
<feature type="transmembrane region" description="Helical" evidence="2">
    <location>
        <begin position="496"/>
        <end position="516"/>
    </location>
</feature>
<dbReference type="RefSeq" id="WP_261272308.1">
    <property type="nucleotide sequence ID" value="NZ_JAMTCC010000010.1"/>
</dbReference>
<dbReference type="PANTHER" id="PTHR34219:SF4">
    <property type="entry name" value="PEPSY DOMAIN-CONTAINING PROTEIN"/>
    <property type="match status" value="1"/>
</dbReference>
<accession>A0A9X2WTC2</accession>
<dbReference type="EMBL" id="JAMTCC010000010">
    <property type="protein sequence ID" value="MCT7945208.1"/>
    <property type="molecule type" value="Genomic_DNA"/>
</dbReference>
<evidence type="ECO:0000256" key="1">
    <source>
        <dbReference type="SAM" id="MobiDB-lite"/>
    </source>
</evidence>
<proteinExistence type="predicted"/>
<organism evidence="3 4">
    <name type="scientific">Shewanella septentrionalis</name>
    <dbReference type="NCBI Taxonomy" id="2952223"/>
    <lineage>
        <taxon>Bacteria</taxon>
        <taxon>Pseudomonadati</taxon>
        <taxon>Pseudomonadota</taxon>
        <taxon>Gammaproteobacteria</taxon>
        <taxon>Alteromonadales</taxon>
        <taxon>Shewanellaceae</taxon>
        <taxon>Shewanella</taxon>
    </lineage>
</organism>
<keyword evidence="2" id="KW-0812">Transmembrane</keyword>
<feature type="region of interest" description="Disordered" evidence="1">
    <location>
        <begin position="229"/>
        <end position="272"/>
    </location>
</feature>
<keyword evidence="2" id="KW-1133">Transmembrane helix</keyword>